<keyword evidence="6" id="KW-0732">Signal</keyword>
<keyword evidence="1" id="KW-0004">4Fe-4S</keyword>
<dbReference type="AlphaFoldDB" id="A0A1G7XU48"/>
<dbReference type="InterPro" id="IPR039650">
    <property type="entry name" value="HdrA-like"/>
</dbReference>
<keyword evidence="4" id="KW-0408">Iron</keyword>
<keyword evidence="2" id="KW-0479">Metal-binding</keyword>
<dbReference type="PANTHER" id="PTHR43498">
    <property type="entry name" value="FERREDOXIN:COB-COM HETERODISULFIDE REDUCTASE SUBUNIT A"/>
    <property type="match status" value="1"/>
</dbReference>
<keyword evidence="8" id="KW-1185">Reference proteome</keyword>
<protein>
    <submittedName>
        <fullName evidence="7">FAD dependent oxidoreductase</fullName>
    </submittedName>
</protein>
<dbReference type="GO" id="GO:0016491">
    <property type="term" value="F:oxidoreductase activity"/>
    <property type="evidence" value="ECO:0007669"/>
    <property type="project" value="UniProtKB-KW"/>
</dbReference>
<keyword evidence="5" id="KW-0411">Iron-sulfur</keyword>
<keyword evidence="3" id="KW-0560">Oxidoreductase</keyword>
<dbReference type="EMBL" id="FNCG01000005">
    <property type="protein sequence ID" value="SDG87699.1"/>
    <property type="molecule type" value="Genomic_DNA"/>
</dbReference>
<dbReference type="STRING" id="551996.SAMN05192573_105173"/>
<evidence type="ECO:0000256" key="1">
    <source>
        <dbReference type="ARBA" id="ARBA00022485"/>
    </source>
</evidence>
<proteinExistence type="predicted"/>
<evidence type="ECO:0000256" key="5">
    <source>
        <dbReference type="ARBA" id="ARBA00023014"/>
    </source>
</evidence>
<evidence type="ECO:0000256" key="2">
    <source>
        <dbReference type="ARBA" id="ARBA00022723"/>
    </source>
</evidence>
<evidence type="ECO:0000256" key="4">
    <source>
        <dbReference type="ARBA" id="ARBA00023004"/>
    </source>
</evidence>
<name>A0A1G7XU48_9SPHI</name>
<feature type="signal peptide" evidence="6">
    <location>
        <begin position="1"/>
        <end position="19"/>
    </location>
</feature>
<dbReference type="Proteomes" id="UP000199705">
    <property type="component" value="Unassembled WGS sequence"/>
</dbReference>
<evidence type="ECO:0000313" key="8">
    <source>
        <dbReference type="Proteomes" id="UP000199705"/>
    </source>
</evidence>
<dbReference type="Gene3D" id="3.50.50.60">
    <property type="entry name" value="FAD/NAD(P)-binding domain"/>
    <property type="match status" value="1"/>
</dbReference>
<dbReference type="GO" id="GO:0046872">
    <property type="term" value="F:metal ion binding"/>
    <property type="evidence" value="ECO:0007669"/>
    <property type="project" value="UniProtKB-KW"/>
</dbReference>
<dbReference type="InterPro" id="IPR036188">
    <property type="entry name" value="FAD/NAD-bd_sf"/>
</dbReference>
<dbReference type="SUPFAM" id="SSF51905">
    <property type="entry name" value="FAD/NAD(P)-binding domain"/>
    <property type="match status" value="1"/>
</dbReference>
<reference evidence="8" key="1">
    <citation type="submission" date="2016-10" db="EMBL/GenBank/DDBJ databases">
        <authorList>
            <person name="Varghese N."/>
            <person name="Submissions S."/>
        </authorList>
    </citation>
    <scope>NUCLEOTIDE SEQUENCE [LARGE SCALE GENOMIC DNA]</scope>
    <source>
        <strain evidence="8">Gh-67</strain>
    </source>
</reference>
<accession>A0A1G7XU48</accession>
<dbReference type="GO" id="GO:0051539">
    <property type="term" value="F:4 iron, 4 sulfur cluster binding"/>
    <property type="evidence" value="ECO:0007669"/>
    <property type="project" value="UniProtKB-KW"/>
</dbReference>
<evidence type="ECO:0000256" key="3">
    <source>
        <dbReference type="ARBA" id="ARBA00023002"/>
    </source>
</evidence>
<dbReference type="RefSeq" id="WP_091167346.1">
    <property type="nucleotide sequence ID" value="NZ_FNCG01000005.1"/>
</dbReference>
<dbReference type="Pfam" id="PF12831">
    <property type="entry name" value="FAD_oxidored"/>
    <property type="match status" value="1"/>
</dbReference>
<sequence length="609" mass="67173">MIKKLLAVLLFFNCTLSFAQTIKTDILVVGGSASGTAAAIQGARSKLKTMLVEQGPWLGGSMTAGGMSIVEGNRNLPTGIWGEFRRRVRDFYSKTPGYDTAYNATLRFEPYTGAAILKKITDTVKNLTVKLNTPFTGIKKDGTGWDVTITLDGKTATVKAKVVIDATETGDVAAKAGETYVYGFESKKQTNETLAPDNESTQLQDLSWIAILKDFGAAADKTIARPEGYDAAAYTCLKGKNIKKMLDDGRLPNDKYTIKWAECGNQFLVAPDNLKPENREAFYAKARLHTLGLIYYLQTELGYKNLGLDEGFTTSDHLPYVPYLREAGRATKGLVRMMLDDVYKPYDRESKLYRTAIAVGDASPGQHYTDANVPKVIYPPFPAYGVPLGAIVLKDLDNLLVTEKAMSVTHLVNASTMYPSVQMAIGQGAGATAAYCAFFKTTTQNLNVRIIQGELLDFKAWIMPFADIKPTDPYFRAIQQIGASGLLKGVQKADGNTARLLFQPDSLVATAEIKPTLEEIYTRGFLWFNKEKPGPVFTVGNLLSFISETTLTDPHTLEIAMQKAWKDQYKFSSAFDMKRPVTRREFAILANRFFNPFARSVDIAGRMVN</sequence>
<evidence type="ECO:0000256" key="6">
    <source>
        <dbReference type="SAM" id="SignalP"/>
    </source>
</evidence>
<dbReference type="PANTHER" id="PTHR43498:SF1">
    <property type="entry name" value="COB--COM HETERODISULFIDE REDUCTASE IRON-SULFUR SUBUNIT A"/>
    <property type="match status" value="1"/>
</dbReference>
<organism evidence="7 8">
    <name type="scientific">Mucilaginibacter gossypii</name>
    <dbReference type="NCBI Taxonomy" id="551996"/>
    <lineage>
        <taxon>Bacteria</taxon>
        <taxon>Pseudomonadati</taxon>
        <taxon>Bacteroidota</taxon>
        <taxon>Sphingobacteriia</taxon>
        <taxon>Sphingobacteriales</taxon>
        <taxon>Sphingobacteriaceae</taxon>
        <taxon>Mucilaginibacter</taxon>
    </lineage>
</organism>
<gene>
    <name evidence="7" type="ORF">SAMN05192573_105173</name>
</gene>
<feature type="chain" id="PRO_5011620704" evidence="6">
    <location>
        <begin position="20"/>
        <end position="609"/>
    </location>
</feature>
<evidence type="ECO:0000313" key="7">
    <source>
        <dbReference type="EMBL" id="SDG87699.1"/>
    </source>
</evidence>